<protein>
    <submittedName>
        <fullName evidence="3">Alpha/beta-hydrolase</fullName>
    </submittedName>
</protein>
<dbReference type="EMBL" id="JANBVO010000001">
    <property type="protein sequence ID" value="KAJ9157264.1"/>
    <property type="molecule type" value="Genomic_DNA"/>
</dbReference>
<dbReference type="SUPFAM" id="SSF53474">
    <property type="entry name" value="alpha/beta-Hydrolases"/>
    <property type="match status" value="1"/>
</dbReference>
<keyword evidence="4" id="KW-1185">Reference proteome</keyword>
<dbReference type="InterPro" id="IPR049492">
    <property type="entry name" value="BD-FAE-like_dom"/>
</dbReference>
<organism evidence="3 4">
    <name type="scientific">Pleurostoma richardsiae</name>
    <dbReference type="NCBI Taxonomy" id="41990"/>
    <lineage>
        <taxon>Eukaryota</taxon>
        <taxon>Fungi</taxon>
        <taxon>Dikarya</taxon>
        <taxon>Ascomycota</taxon>
        <taxon>Pezizomycotina</taxon>
        <taxon>Sordariomycetes</taxon>
        <taxon>Sordariomycetidae</taxon>
        <taxon>Calosphaeriales</taxon>
        <taxon>Pleurostomataceae</taxon>
        <taxon>Pleurostoma</taxon>
    </lineage>
</organism>
<evidence type="ECO:0000313" key="4">
    <source>
        <dbReference type="Proteomes" id="UP001174694"/>
    </source>
</evidence>
<dbReference type="GO" id="GO:0016787">
    <property type="term" value="F:hydrolase activity"/>
    <property type="evidence" value="ECO:0007669"/>
    <property type="project" value="UniProtKB-KW"/>
</dbReference>
<sequence>MDAVYAKIAEDTVKFNLGDEEVWRQLFEPLYKEPSSDVTVLRDERYGPAERNRLDVFFSRKGIKDPSKPVLVFVHGGGFFSGDKAWSEKCWANIGNYFAEHGMVVVLVNHQLVPHVQYPGGADDIQLVREWIFSNIAAEKFGRGSLDKVVLFGHSSGGAHIMSNLCAAGDPSRPAKDPLFPPVAGVILLDAPFWFDREKPLRQRIIRQYYGSDAEAVWGPLCPLGLFQALPEDSPVLDSAKLPIYVGSVKWEVKETADANVAFFNAYRARSKPVGTLPVFHVLDKHNHLSNVLSIGTEDEAQARMLLNFISSCTAKKDARVKL</sequence>
<dbReference type="InterPro" id="IPR029058">
    <property type="entry name" value="AB_hydrolase_fold"/>
</dbReference>
<dbReference type="InterPro" id="IPR050300">
    <property type="entry name" value="GDXG_lipolytic_enzyme"/>
</dbReference>
<gene>
    <name evidence="3" type="ORF">NKR23_g344</name>
</gene>
<comment type="caution">
    <text evidence="3">The sequence shown here is derived from an EMBL/GenBank/DDBJ whole genome shotgun (WGS) entry which is preliminary data.</text>
</comment>
<evidence type="ECO:0000259" key="2">
    <source>
        <dbReference type="Pfam" id="PF20434"/>
    </source>
</evidence>
<accession>A0AA38RU05</accession>
<evidence type="ECO:0000313" key="3">
    <source>
        <dbReference type="EMBL" id="KAJ9157264.1"/>
    </source>
</evidence>
<dbReference type="AlphaFoldDB" id="A0AA38RU05"/>
<dbReference type="Gene3D" id="3.40.50.1820">
    <property type="entry name" value="alpha/beta hydrolase"/>
    <property type="match status" value="1"/>
</dbReference>
<dbReference type="PANTHER" id="PTHR48081:SF33">
    <property type="entry name" value="KYNURENINE FORMAMIDASE"/>
    <property type="match status" value="1"/>
</dbReference>
<dbReference type="Pfam" id="PF20434">
    <property type="entry name" value="BD-FAE"/>
    <property type="match status" value="1"/>
</dbReference>
<reference evidence="3" key="1">
    <citation type="submission" date="2022-07" db="EMBL/GenBank/DDBJ databases">
        <title>Fungi with potential for degradation of polypropylene.</title>
        <authorList>
            <person name="Gostincar C."/>
        </authorList>
    </citation>
    <scope>NUCLEOTIDE SEQUENCE</scope>
    <source>
        <strain evidence="3">EXF-13308</strain>
    </source>
</reference>
<name>A0AA38RU05_9PEZI</name>
<feature type="domain" description="BD-FAE-like" evidence="2">
    <location>
        <begin position="55"/>
        <end position="160"/>
    </location>
</feature>
<dbReference type="Proteomes" id="UP001174694">
    <property type="component" value="Unassembled WGS sequence"/>
</dbReference>
<evidence type="ECO:0000256" key="1">
    <source>
        <dbReference type="ARBA" id="ARBA00022801"/>
    </source>
</evidence>
<dbReference type="PANTHER" id="PTHR48081">
    <property type="entry name" value="AB HYDROLASE SUPERFAMILY PROTEIN C4A8.06C"/>
    <property type="match status" value="1"/>
</dbReference>
<keyword evidence="1" id="KW-0378">Hydrolase</keyword>
<proteinExistence type="predicted"/>